<accession>A0AAW1V989</accession>
<sequence>MKINMILGMKNRLNKTCHHTMRDKNVRFLNNELLYNSYPKKLINKLLYTIQIDLSENSTSIQTDSVNSTNEGPVTSENKQYFSLPQIKELTPKISNVIKQSQEIILAHKQLKP</sequence>
<proteinExistence type="predicted"/>
<feature type="non-terminal residue" evidence="2">
    <location>
        <position position="113"/>
    </location>
</feature>
<evidence type="ECO:0000313" key="2">
    <source>
        <dbReference type="EMBL" id="KAK9891904.1"/>
    </source>
</evidence>
<evidence type="ECO:0000313" key="3">
    <source>
        <dbReference type="Proteomes" id="UP001431783"/>
    </source>
</evidence>
<dbReference type="InterPro" id="IPR058912">
    <property type="entry name" value="HTH_animal"/>
</dbReference>
<protein>
    <recommendedName>
        <fullName evidence="1">Helix-turn-helix domain-containing protein</fullName>
    </recommendedName>
</protein>
<keyword evidence="3" id="KW-1185">Reference proteome</keyword>
<dbReference type="AlphaFoldDB" id="A0AAW1V989"/>
<gene>
    <name evidence="2" type="ORF">WA026_017388</name>
</gene>
<feature type="domain" description="Helix-turn-helix" evidence="1">
    <location>
        <begin position="1"/>
        <end position="45"/>
    </location>
</feature>
<dbReference type="Proteomes" id="UP001431783">
    <property type="component" value="Unassembled WGS sequence"/>
</dbReference>
<comment type="caution">
    <text evidence="2">The sequence shown here is derived from an EMBL/GenBank/DDBJ whole genome shotgun (WGS) entry which is preliminary data.</text>
</comment>
<evidence type="ECO:0000259" key="1">
    <source>
        <dbReference type="Pfam" id="PF26215"/>
    </source>
</evidence>
<reference evidence="2 3" key="1">
    <citation type="submission" date="2023-03" db="EMBL/GenBank/DDBJ databases">
        <title>Genome insight into feeding habits of ladybird beetles.</title>
        <authorList>
            <person name="Li H.-S."/>
            <person name="Huang Y.-H."/>
            <person name="Pang H."/>
        </authorList>
    </citation>
    <scope>NUCLEOTIDE SEQUENCE [LARGE SCALE GENOMIC DNA]</scope>
    <source>
        <strain evidence="2">SYSU_2023b</strain>
        <tissue evidence="2">Whole body</tissue>
    </source>
</reference>
<dbReference type="Pfam" id="PF26215">
    <property type="entry name" value="HTH_animal"/>
    <property type="match status" value="1"/>
</dbReference>
<dbReference type="EMBL" id="JARQZJ010000131">
    <property type="protein sequence ID" value="KAK9891904.1"/>
    <property type="molecule type" value="Genomic_DNA"/>
</dbReference>
<organism evidence="2 3">
    <name type="scientific">Henosepilachna vigintioctopunctata</name>
    <dbReference type="NCBI Taxonomy" id="420089"/>
    <lineage>
        <taxon>Eukaryota</taxon>
        <taxon>Metazoa</taxon>
        <taxon>Ecdysozoa</taxon>
        <taxon>Arthropoda</taxon>
        <taxon>Hexapoda</taxon>
        <taxon>Insecta</taxon>
        <taxon>Pterygota</taxon>
        <taxon>Neoptera</taxon>
        <taxon>Endopterygota</taxon>
        <taxon>Coleoptera</taxon>
        <taxon>Polyphaga</taxon>
        <taxon>Cucujiformia</taxon>
        <taxon>Coccinelloidea</taxon>
        <taxon>Coccinellidae</taxon>
        <taxon>Epilachninae</taxon>
        <taxon>Epilachnini</taxon>
        <taxon>Henosepilachna</taxon>
    </lineage>
</organism>
<name>A0AAW1V989_9CUCU</name>